<sequence>MPGYGVLPADQGRGLLPWFWAERRLADSHEYWVSSVRPDGRPHAMPVWGVWLRRSLWFSSSVRSRKYRNLTGRPACTVTTDDAHQPVVLDGDAAVVTDPGPIALFLAALNEKYATAYAPEFLDPAVNATLRVVPRSVFALDDADFTGSPTRWSFPRG</sequence>
<reference evidence="3 4" key="1">
    <citation type="submission" date="2019-06" db="EMBL/GenBank/DDBJ databases">
        <title>Sequencing the genomes of 1000 actinobacteria strains.</title>
        <authorList>
            <person name="Klenk H.-P."/>
        </authorList>
    </citation>
    <scope>NUCLEOTIDE SEQUENCE [LARGE SCALE GENOMIC DNA]</scope>
    <source>
        <strain evidence="3 4">DSM 44826</strain>
    </source>
</reference>
<dbReference type="Gene3D" id="2.30.110.10">
    <property type="entry name" value="Electron Transport, Fmn-binding Protein, Chain A"/>
    <property type="match status" value="1"/>
</dbReference>
<dbReference type="PANTHER" id="PTHR35176">
    <property type="entry name" value="HEME OXYGENASE HI_0854-RELATED"/>
    <property type="match status" value="1"/>
</dbReference>
<dbReference type="PANTHER" id="PTHR35176:SF4">
    <property type="entry name" value="PYRIDOXAMINE 5'-PHOSPHATE OXIDASE-RELATED FMN-BINDING"/>
    <property type="match status" value="1"/>
</dbReference>
<dbReference type="Proteomes" id="UP000317940">
    <property type="component" value="Unassembled WGS sequence"/>
</dbReference>
<accession>A0A561SF90</accession>
<dbReference type="InterPro" id="IPR012349">
    <property type="entry name" value="Split_barrel_FMN-bd"/>
</dbReference>
<dbReference type="GO" id="GO:0070967">
    <property type="term" value="F:coenzyme F420 binding"/>
    <property type="evidence" value="ECO:0007669"/>
    <property type="project" value="TreeGrafter"/>
</dbReference>
<evidence type="ECO:0000313" key="4">
    <source>
        <dbReference type="Proteomes" id="UP000317940"/>
    </source>
</evidence>
<evidence type="ECO:0000259" key="2">
    <source>
        <dbReference type="Pfam" id="PF01243"/>
    </source>
</evidence>
<evidence type="ECO:0000313" key="3">
    <source>
        <dbReference type="EMBL" id="TWF73536.1"/>
    </source>
</evidence>
<organism evidence="3 4">
    <name type="scientific">Kitasatospora viridis</name>
    <dbReference type="NCBI Taxonomy" id="281105"/>
    <lineage>
        <taxon>Bacteria</taxon>
        <taxon>Bacillati</taxon>
        <taxon>Actinomycetota</taxon>
        <taxon>Actinomycetes</taxon>
        <taxon>Kitasatosporales</taxon>
        <taxon>Streptomycetaceae</taxon>
        <taxon>Kitasatospora</taxon>
    </lineage>
</organism>
<keyword evidence="4" id="KW-1185">Reference proteome</keyword>
<protein>
    <submittedName>
        <fullName evidence="3">PPOX class probable F420-dependent enzyme</fullName>
    </submittedName>
</protein>
<gene>
    <name evidence="3" type="ORF">FHX73_15149</name>
</gene>
<keyword evidence="1" id="KW-0560">Oxidoreductase</keyword>
<dbReference type="Pfam" id="PF01243">
    <property type="entry name" value="PNPOx_N"/>
    <property type="match status" value="1"/>
</dbReference>
<dbReference type="InterPro" id="IPR052019">
    <property type="entry name" value="F420H2_bilvrd_red/Heme_oxyg"/>
</dbReference>
<dbReference type="EMBL" id="VIWT01000005">
    <property type="protein sequence ID" value="TWF73536.1"/>
    <property type="molecule type" value="Genomic_DNA"/>
</dbReference>
<dbReference type="InterPro" id="IPR011576">
    <property type="entry name" value="Pyridox_Oxase_N"/>
</dbReference>
<feature type="domain" description="Pyridoxamine 5'-phosphate oxidase N-terminal" evidence="2">
    <location>
        <begin position="25"/>
        <end position="122"/>
    </location>
</feature>
<dbReference type="GO" id="GO:0005829">
    <property type="term" value="C:cytosol"/>
    <property type="evidence" value="ECO:0007669"/>
    <property type="project" value="TreeGrafter"/>
</dbReference>
<dbReference type="GO" id="GO:0016627">
    <property type="term" value="F:oxidoreductase activity, acting on the CH-CH group of donors"/>
    <property type="evidence" value="ECO:0007669"/>
    <property type="project" value="TreeGrafter"/>
</dbReference>
<evidence type="ECO:0000256" key="1">
    <source>
        <dbReference type="ARBA" id="ARBA00023002"/>
    </source>
</evidence>
<dbReference type="SUPFAM" id="SSF50475">
    <property type="entry name" value="FMN-binding split barrel"/>
    <property type="match status" value="1"/>
</dbReference>
<proteinExistence type="predicted"/>
<dbReference type="OrthoDB" id="157302at2"/>
<comment type="caution">
    <text evidence="3">The sequence shown here is derived from an EMBL/GenBank/DDBJ whole genome shotgun (WGS) entry which is preliminary data.</text>
</comment>
<name>A0A561SF90_9ACTN</name>
<dbReference type="AlphaFoldDB" id="A0A561SF90"/>